<feature type="domain" description="4Fe-4S ferredoxin-type" evidence="8">
    <location>
        <begin position="28"/>
        <end position="57"/>
    </location>
</feature>
<evidence type="ECO:0000259" key="8">
    <source>
        <dbReference type="PROSITE" id="PS51379"/>
    </source>
</evidence>
<dbReference type="InterPro" id="IPR011898">
    <property type="entry name" value="PorD_KorD"/>
</dbReference>
<name>A0AAF0D3J5_ODILC</name>
<dbReference type="SUPFAM" id="SSF54862">
    <property type="entry name" value="4Fe-4S ferredoxins"/>
    <property type="match status" value="1"/>
</dbReference>
<reference evidence="9" key="1">
    <citation type="journal article" date="2017" name="Nature">
        <title>Asgard archaea illuminate the origin of eukaryotic cellular complexity.</title>
        <authorList>
            <person name="Zaremba-Niedzwiedzka K."/>
            <person name="Caceres E.F."/>
            <person name="Saw J.H."/>
            <person name="Backstrom D."/>
            <person name="Juzokaite L."/>
            <person name="Vancaester E."/>
            <person name="Seitz K.W."/>
            <person name="Anantharaman K."/>
            <person name="Starnawski P."/>
            <person name="Kjeldsen K.U."/>
            <person name="Scott M.B."/>
            <person name="Nunoura T."/>
            <person name="Banfield J.F."/>
            <person name="Schramm A."/>
            <person name="Baker B.J."/>
            <person name="Spang A."/>
            <person name="Ettema T.J.G."/>
        </authorList>
    </citation>
    <scope>NUCLEOTIDE SEQUENCE</scope>
    <source>
        <strain evidence="9">LCB_4</strain>
    </source>
</reference>
<keyword evidence="5" id="KW-0813">Transport</keyword>
<dbReference type="Proteomes" id="UP000186851">
    <property type="component" value="Chromosome"/>
</dbReference>
<protein>
    <submittedName>
        <fullName evidence="9">4Fe-4S binding protein</fullName>
    </submittedName>
</protein>
<keyword evidence="7" id="KW-0411">Iron-sulfur</keyword>
<evidence type="ECO:0000313" key="10">
    <source>
        <dbReference type="Proteomes" id="UP000186851"/>
    </source>
</evidence>
<evidence type="ECO:0000256" key="3">
    <source>
        <dbReference type="ARBA" id="ARBA00022723"/>
    </source>
</evidence>
<dbReference type="KEGG" id="oyw:OdinLCB4_003415"/>
<keyword evidence="5" id="KW-0249">Electron transport</keyword>
<dbReference type="Pfam" id="PF14697">
    <property type="entry name" value="Fer4_21"/>
    <property type="match status" value="1"/>
</dbReference>
<feature type="domain" description="4Fe-4S ferredoxin-type" evidence="8">
    <location>
        <begin position="58"/>
        <end position="87"/>
    </location>
</feature>
<evidence type="ECO:0000256" key="4">
    <source>
        <dbReference type="ARBA" id="ARBA00022737"/>
    </source>
</evidence>
<dbReference type="PROSITE" id="PS00198">
    <property type="entry name" value="4FE4S_FER_1"/>
    <property type="match status" value="2"/>
</dbReference>
<dbReference type="EMBL" id="CP091871">
    <property type="protein sequence ID" value="WEU40968.1"/>
    <property type="molecule type" value="Genomic_DNA"/>
</dbReference>
<evidence type="ECO:0000256" key="2">
    <source>
        <dbReference type="ARBA" id="ARBA00022485"/>
    </source>
</evidence>
<dbReference type="InterPro" id="IPR017896">
    <property type="entry name" value="4Fe4S_Fe-S-bd"/>
</dbReference>
<sequence length="87" mass="9897">MVKMKKKQILVSKPIRGAFGKTGRWRHSKPVIDYSKCIRCYNCWLYCPDAAITVKKGASPIIDYIYCKGCGICAQECPKKCIFMVVD</sequence>
<dbReference type="AlphaFoldDB" id="A0AAF0D3J5"/>
<evidence type="ECO:0000313" key="9">
    <source>
        <dbReference type="EMBL" id="WEU40968.1"/>
    </source>
</evidence>
<dbReference type="PROSITE" id="PS51379">
    <property type="entry name" value="4FE4S_FER_2"/>
    <property type="match status" value="2"/>
</dbReference>
<keyword evidence="4" id="KW-0677">Repeat</keyword>
<dbReference type="NCBIfam" id="TIGR02179">
    <property type="entry name" value="PorD_KorD"/>
    <property type="match status" value="1"/>
</dbReference>
<dbReference type="InterPro" id="IPR017900">
    <property type="entry name" value="4Fe4S_Fe_S_CS"/>
</dbReference>
<dbReference type="GO" id="GO:0051539">
    <property type="term" value="F:4 iron, 4 sulfur cluster binding"/>
    <property type="evidence" value="ECO:0007669"/>
    <property type="project" value="UniProtKB-KW"/>
</dbReference>
<dbReference type="Gene3D" id="3.30.70.20">
    <property type="match status" value="1"/>
</dbReference>
<comment type="cofactor">
    <cofactor evidence="1">
        <name>[4Fe-4S] cluster</name>
        <dbReference type="ChEBI" id="CHEBI:49883"/>
    </cofactor>
</comment>
<reference evidence="9" key="2">
    <citation type="journal article" date="2022" name="Nat. Microbiol.">
        <title>A closed Candidatus Odinarchaeum chromosome exposes Asgard archaeal viruses.</title>
        <authorList>
            <person name="Tamarit D."/>
            <person name="Caceres E.F."/>
            <person name="Krupovic M."/>
            <person name="Nijland R."/>
            <person name="Eme L."/>
            <person name="Robinson N.P."/>
            <person name="Ettema T.J.G."/>
        </authorList>
    </citation>
    <scope>NUCLEOTIDE SEQUENCE</scope>
    <source>
        <strain evidence="9">LCB_4</strain>
    </source>
</reference>
<gene>
    <name evidence="9" type="ORF">OdinLCB4_003415</name>
</gene>
<keyword evidence="2" id="KW-0004">4Fe-4S</keyword>
<dbReference type="GO" id="GO:0046872">
    <property type="term" value="F:metal ion binding"/>
    <property type="evidence" value="ECO:0007669"/>
    <property type="project" value="UniProtKB-KW"/>
</dbReference>
<organism evidence="9 10">
    <name type="scientific">Odinarchaeota yellowstonii (strain LCB_4)</name>
    <dbReference type="NCBI Taxonomy" id="1841599"/>
    <lineage>
        <taxon>Archaea</taxon>
        <taxon>Promethearchaeati</taxon>
        <taxon>Candidatus Odinarchaeota</taxon>
        <taxon>Candidatus Odinarchaeia</taxon>
        <taxon>Candidatus Odinarchaeales</taxon>
        <taxon>Candidatus Odinarchaeaceae</taxon>
        <taxon>Candidatus Odinarchaeum</taxon>
    </lineage>
</organism>
<proteinExistence type="predicted"/>
<dbReference type="PANTHER" id="PTHR43724:SF1">
    <property type="entry name" value="PYRUVATE SYNTHASE SUBUNIT PORD"/>
    <property type="match status" value="1"/>
</dbReference>
<accession>A0AAF0D3J5</accession>
<dbReference type="GO" id="GO:0016625">
    <property type="term" value="F:oxidoreductase activity, acting on the aldehyde or oxo group of donors, iron-sulfur protein as acceptor"/>
    <property type="evidence" value="ECO:0007669"/>
    <property type="project" value="InterPro"/>
</dbReference>
<dbReference type="PANTHER" id="PTHR43724">
    <property type="entry name" value="PYRUVATE SYNTHASE SUBUNIT PORD"/>
    <property type="match status" value="1"/>
</dbReference>
<evidence type="ECO:0000256" key="7">
    <source>
        <dbReference type="ARBA" id="ARBA00023014"/>
    </source>
</evidence>
<keyword evidence="3" id="KW-0479">Metal-binding</keyword>
<keyword evidence="6" id="KW-0408">Iron</keyword>
<evidence type="ECO:0000256" key="6">
    <source>
        <dbReference type="ARBA" id="ARBA00023004"/>
    </source>
</evidence>
<evidence type="ECO:0000256" key="5">
    <source>
        <dbReference type="ARBA" id="ARBA00022982"/>
    </source>
</evidence>
<evidence type="ECO:0000256" key="1">
    <source>
        <dbReference type="ARBA" id="ARBA00001966"/>
    </source>
</evidence>